<accession>A0A0D0GX26</accession>
<reference evidence="1 2" key="1">
    <citation type="submission" date="2015-01" db="EMBL/GenBank/DDBJ databases">
        <title>Draft genome sequence of Pedobacter sp. NL19 isolated from sludge of an effluent treatment pond in an abandoned uranium mine.</title>
        <authorList>
            <person name="Santos T."/>
            <person name="Caetano T."/>
            <person name="Covas C."/>
            <person name="Cruz A."/>
            <person name="Mendo S."/>
        </authorList>
    </citation>
    <scope>NUCLEOTIDE SEQUENCE [LARGE SCALE GENOMIC DNA]</scope>
    <source>
        <strain evidence="1 2">NL19</strain>
    </source>
</reference>
<evidence type="ECO:0000313" key="2">
    <source>
        <dbReference type="Proteomes" id="UP000032049"/>
    </source>
</evidence>
<proteinExistence type="predicted"/>
<sequence length="71" mass="8120">MNTGKSADRTYEMLHEVFEGKPERAAIKKLMTEINDQVQHLRNLNWCGSTLLSMKKSSAIGVTEMQILKHM</sequence>
<organism evidence="1 2">
    <name type="scientific">Pedobacter lusitanus</name>
    <dbReference type="NCBI Taxonomy" id="1503925"/>
    <lineage>
        <taxon>Bacteria</taxon>
        <taxon>Pseudomonadati</taxon>
        <taxon>Bacteroidota</taxon>
        <taxon>Sphingobacteriia</taxon>
        <taxon>Sphingobacteriales</taxon>
        <taxon>Sphingobacteriaceae</taxon>
        <taxon>Pedobacter</taxon>
    </lineage>
</organism>
<dbReference type="Proteomes" id="UP000032049">
    <property type="component" value="Unassembled WGS sequence"/>
</dbReference>
<dbReference type="RefSeq" id="WP_041877334.1">
    <property type="nucleotide sequence ID" value="NZ_CP157278.1"/>
</dbReference>
<keyword evidence="2" id="KW-1185">Reference proteome</keyword>
<name>A0A0D0GX26_9SPHI</name>
<comment type="caution">
    <text evidence="1">The sequence shown here is derived from an EMBL/GenBank/DDBJ whole genome shotgun (WGS) entry which is preliminary data.</text>
</comment>
<gene>
    <name evidence="1" type="ORF">TH53_00525</name>
</gene>
<protein>
    <submittedName>
        <fullName evidence="1">Uncharacterized protein</fullName>
    </submittedName>
</protein>
<dbReference type="AlphaFoldDB" id="A0A0D0GX26"/>
<dbReference type="EMBL" id="JXRA01000003">
    <property type="protein sequence ID" value="KIO79001.1"/>
    <property type="molecule type" value="Genomic_DNA"/>
</dbReference>
<evidence type="ECO:0000313" key="1">
    <source>
        <dbReference type="EMBL" id="KIO79001.1"/>
    </source>
</evidence>